<proteinExistence type="predicted"/>
<dbReference type="SUPFAM" id="SSF53335">
    <property type="entry name" value="S-adenosyl-L-methionine-dependent methyltransferases"/>
    <property type="match status" value="1"/>
</dbReference>
<sequence>MRRTLTGNHGQAGYGEMGEPPYMHSWLAGVAASKGGRVLELGFGMAIAATKVEEYNIEEHWIVECTDDGYSSD</sequence>
<comment type="caution">
    <text evidence="1">The sequence shown here is derived from an EMBL/GenBank/DDBJ whole genome shotgun (WGS) entry which is preliminary data.</text>
</comment>
<dbReference type="PANTHER" id="PTHR32379">
    <property type="entry name" value="GUANIDINOACETATE N-METHYLTRANSFERASE"/>
    <property type="match status" value="1"/>
</dbReference>
<accession>A0ABN9LTB3</accession>
<dbReference type="Proteomes" id="UP001176940">
    <property type="component" value="Unassembled WGS sequence"/>
</dbReference>
<name>A0ABN9LTB3_9NEOB</name>
<keyword evidence="2" id="KW-1185">Reference proteome</keyword>
<dbReference type="EMBL" id="CAUEEQ010027667">
    <property type="protein sequence ID" value="CAJ0948068.1"/>
    <property type="molecule type" value="Genomic_DNA"/>
</dbReference>
<evidence type="ECO:0000313" key="2">
    <source>
        <dbReference type="Proteomes" id="UP001176940"/>
    </source>
</evidence>
<organism evidence="1 2">
    <name type="scientific">Ranitomeya imitator</name>
    <name type="common">mimic poison frog</name>
    <dbReference type="NCBI Taxonomy" id="111125"/>
    <lineage>
        <taxon>Eukaryota</taxon>
        <taxon>Metazoa</taxon>
        <taxon>Chordata</taxon>
        <taxon>Craniata</taxon>
        <taxon>Vertebrata</taxon>
        <taxon>Euteleostomi</taxon>
        <taxon>Amphibia</taxon>
        <taxon>Batrachia</taxon>
        <taxon>Anura</taxon>
        <taxon>Neobatrachia</taxon>
        <taxon>Hyloidea</taxon>
        <taxon>Dendrobatidae</taxon>
        <taxon>Dendrobatinae</taxon>
        <taxon>Ranitomeya</taxon>
    </lineage>
</organism>
<dbReference type="PANTHER" id="PTHR32379:SF1">
    <property type="entry name" value="GUANIDINOACETATE N-METHYLTRANSFERASE"/>
    <property type="match status" value="1"/>
</dbReference>
<dbReference type="InterPro" id="IPR051038">
    <property type="entry name" value="RMT2/GAMT_Mtase"/>
</dbReference>
<gene>
    <name evidence="1" type="ORF">RIMI_LOCUS11941705</name>
</gene>
<dbReference type="InterPro" id="IPR029063">
    <property type="entry name" value="SAM-dependent_MTases_sf"/>
</dbReference>
<dbReference type="Gene3D" id="3.40.50.150">
    <property type="entry name" value="Vaccinia Virus protein VP39"/>
    <property type="match status" value="1"/>
</dbReference>
<protein>
    <submittedName>
        <fullName evidence="1">Uncharacterized protein</fullName>
    </submittedName>
</protein>
<evidence type="ECO:0000313" key="1">
    <source>
        <dbReference type="EMBL" id="CAJ0948068.1"/>
    </source>
</evidence>
<reference evidence="1" key="1">
    <citation type="submission" date="2023-07" db="EMBL/GenBank/DDBJ databases">
        <authorList>
            <person name="Stuckert A."/>
        </authorList>
    </citation>
    <scope>NUCLEOTIDE SEQUENCE</scope>
</reference>